<protein>
    <submittedName>
        <fullName evidence="2">Uncharacterized protein</fullName>
    </submittedName>
</protein>
<dbReference type="Proteomes" id="UP000531216">
    <property type="component" value="Unassembled WGS sequence"/>
</dbReference>
<organism evidence="2 3">
    <name type="scientific">Aureimonas phyllosphaerae</name>
    <dbReference type="NCBI Taxonomy" id="1166078"/>
    <lineage>
        <taxon>Bacteria</taxon>
        <taxon>Pseudomonadati</taxon>
        <taxon>Pseudomonadota</taxon>
        <taxon>Alphaproteobacteria</taxon>
        <taxon>Hyphomicrobiales</taxon>
        <taxon>Aurantimonadaceae</taxon>
        <taxon>Aureimonas</taxon>
    </lineage>
</organism>
<evidence type="ECO:0000256" key="1">
    <source>
        <dbReference type="SAM" id="MobiDB-lite"/>
    </source>
</evidence>
<sequence>MDTTSNSQTITDVCTATARIVGIASLSIQQVAESGGDIPLEAAELFEQLANDLLDLTAMICAHNRLARSRSAAESPPSAKAVPAKDVA</sequence>
<proteinExistence type="predicted"/>
<evidence type="ECO:0000313" key="2">
    <source>
        <dbReference type="EMBL" id="MBB3938249.1"/>
    </source>
</evidence>
<evidence type="ECO:0000313" key="3">
    <source>
        <dbReference type="Proteomes" id="UP000531216"/>
    </source>
</evidence>
<dbReference type="AlphaFoldDB" id="A0A7W6FWD5"/>
<accession>A0A7W6FWD5</accession>
<gene>
    <name evidence="2" type="ORF">GGR05_004420</name>
</gene>
<feature type="compositionally biased region" description="Low complexity" evidence="1">
    <location>
        <begin position="69"/>
        <end position="88"/>
    </location>
</feature>
<dbReference type="RefSeq" id="WP_090966933.1">
    <property type="nucleotide sequence ID" value="NZ_FOOA01000044.1"/>
</dbReference>
<feature type="region of interest" description="Disordered" evidence="1">
    <location>
        <begin position="67"/>
        <end position="88"/>
    </location>
</feature>
<name>A0A7W6FWD5_9HYPH</name>
<comment type="caution">
    <text evidence="2">The sequence shown here is derived from an EMBL/GenBank/DDBJ whole genome shotgun (WGS) entry which is preliminary data.</text>
</comment>
<reference evidence="2 3" key="1">
    <citation type="submission" date="2020-08" db="EMBL/GenBank/DDBJ databases">
        <title>Genomic Encyclopedia of Type Strains, Phase IV (KMG-IV): sequencing the most valuable type-strain genomes for metagenomic binning, comparative biology and taxonomic classification.</title>
        <authorList>
            <person name="Goeker M."/>
        </authorList>
    </citation>
    <scope>NUCLEOTIDE SEQUENCE [LARGE SCALE GENOMIC DNA]</scope>
    <source>
        <strain evidence="2 3">DSM 25024</strain>
    </source>
</reference>
<keyword evidence="3" id="KW-1185">Reference proteome</keyword>
<dbReference type="EMBL" id="JACIDO010000023">
    <property type="protein sequence ID" value="MBB3938249.1"/>
    <property type="molecule type" value="Genomic_DNA"/>
</dbReference>